<evidence type="ECO:0000313" key="3">
    <source>
        <dbReference type="EMBL" id="CAL1527835.1"/>
    </source>
</evidence>
<dbReference type="GO" id="GO:0005886">
    <property type="term" value="C:plasma membrane"/>
    <property type="evidence" value="ECO:0007669"/>
    <property type="project" value="TreeGrafter"/>
</dbReference>
<dbReference type="PANTHER" id="PTHR47220:SF1">
    <property type="entry name" value="TUMOR NECROSIS FACTOR RECEPTOR SUPERFAMILY MEMBER 25"/>
    <property type="match status" value="1"/>
</dbReference>
<evidence type="ECO:0000256" key="1">
    <source>
        <dbReference type="PROSITE-ProRule" id="PRU00206"/>
    </source>
</evidence>
<comment type="caution">
    <text evidence="1">Lacks conserved residue(s) required for the propagation of feature annotation.</text>
</comment>
<feature type="domain" description="TNFR-Cys" evidence="2">
    <location>
        <begin position="130"/>
        <end position="174"/>
    </location>
</feature>
<feature type="disulfide bond" evidence="1">
    <location>
        <begin position="153"/>
        <end position="166"/>
    </location>
</feature>
<dbReference type="InterPro" id="IPR022329">
    <property type="entry name" value="TNFR_25"/>
</dbReference>
<organism evidence="3 4">
    <name type="scientific">Lymnaea stagnalis</name>
    <name type="common">Great pond snail</name>
    <name type="synonym">Helix stagnalis</name>
    <dbReference type="NCBI Taxonomy" id="6523"/>
    <lineage>
        <taxon>Eukaryota</taxon>
        <taxon>Metazoa</taxon>
        <taxon>Spiralia</taxon>
        <taxon>Lophotrochozoa</taxon>
        <taxon>Mollusca</taxon>
        <taxon>Gastropoda</taxon>
        <taxon>Heterobranchia</taxon>
        <taxon>Euthyneura</taxon>
        <taxon>Panpulmonata</taxon>
        <taxon>Hygrophila</taxon>
        <taxon>Lymnaeoidea</taxon>
        <taxon>Lymnaeidae</taxon>
        <taxon>Lymnaea</taxon>
    </lineage>
</organism>
<accession>A0AAV2H2I8</accession>
<dbReference type="PROSITE" id="PS50050">
    <property type="entry name" value="TNFR_NGFR_2"/>
    <property type="match status" value="1"/>
</dbReference>
<comment type="caution">
    <text evidence="3">The sequence shown here is derived from an EMBL/GenBank/DDBJ whole genome shotgun (WGS) entry which is preliminary data.</text>
</comment>
<keyword evidence="4" id="KW-1185">Reference proteome</keyword>
<protein>
    <recommendedName>
        <fullName evidence="2">TNFR-Cys domain-containing protein</fullName>
    </recommendedName>
</protein>
<dbReference type="AlphaFoldDB" id="A0AAV2H2I8"/>
<evidence type="ECO:0000313" key="4">
    <source>
        <dbReference type="Proteomes" id="UP001497497"/>
    </source>
</evidence>
<dbReference type="InterPro" id="IPR001368">
    <property type="entry name" value="TNFR/NGFR_Cys_rich_reg"/>
</dbReference>
<dbReference type="PANTHER" id="PTHR47220">
    <property type="entry name" value="TUMOR NECROSIS FACTOR RECEPTOR SUPERFAMILY MEMBER 25"/>
    <property type="match status" value="1"/>
</dbReference>
<keyword evidence="1" id="KW-1015">Disulfide bond</keyword>
<dbReference type="SMART" id="SM00208">
    <property type="entry name" value="TNFR"/>
    <property type="match status" value="2"/>
</dbReference>
<dbReference type="SUPFAM" id="SSF57586">
    <property type="entry name" value="TNF receptor-like"/>
    <property type="match status" value="1"/>
</dbReference>
<dbReference type="Pfam" id="PF00020">
    <property type="entry name" value="TNFR_c6"/>
    <property type="match status" value="1"/>
</dbReference>
<name>A0AAV2H2I8_LYMST</name>
<evidence type="ECO:0000259" key="2">
    <source>
        <dbReference type="PROSITE" id="PS50050"/>
    </source>
</evidence>
<sequence length="179" mass="20337">MFESIFWLHVIDRMYMFLQIRHQSVHLQEYNEKKYSIQCCNIMVKMCPITILILCFAMTTVSLTETFCSPGQYVSTDSDGNSRCVPCRTGTFNPHERHRDIDCAMCTSAESFQHETVISVCDGVRDTVIGCRRGYYRVQVYDGMYSDGECLRCARCGAGMRTVRPCSGTSDTVCAPNQP</sequence>
<reference evidence="3 4" key="1">
    <citation type="submission" date="2024-04" db="EMBL/GenBank/DDBJ databases">
        <authorList>
            <consortium name="Genoscope - CEA"/>
            <person name="William W."/>
        </authorList>
    </citation>
    <scope>NUCLEOTIDE SEQUENCE [LARGE SCALE GENOMIC DNA]</scope>
</reference>
<feature type="disulfide bond" evidence="1">
    <location>
        <begin position="156"/>
        <end position="174"/>
    </location>
</feature>
<proteinExistence type="predicted"/>
<dbReference type="Proteomes" id="UP001497497">
    <property type="component" value="Unassembled WGS sequence"/>
</dbReference>
<dbReference type="EMBL" id="CAXITT010000023">
    <property type="protein sequence ID" value="CAL1527835.1"/>
    <property type="molecule type" value="Genomic_DNA"/>
</dbReference>
<dbReference type="SMART" id="SM01411">
    <property type="entry name" value="Ephrin_rec_like"/>
    <property type="match status" value="2"/>
</dbReference>
<feature type="repeat" description="TNFR-Cys" evidence="1">
    <location>
        <begin position="130"/>
        <end position="174"/>
    </location>
</feature>
<dbReference type="Gene3D" id="2.10.50.10">
    <property type="entry name" value="Tumor Necrosis Factor Receptor, subunit A, domain 2"/>
    <property type="match status" value="2"/>
</dbReference>
<gene>
    <name evidence="3" type="ORF">GSLYS_00002005001</name>
</gene>